<reference evidence="5" key="1">
    <citation type="submission" date="2012-12" db="EMBL/GenBank/DDBJ databases">
        <authorList>
            <person name="Hellsten U."/>
            <person name="Grimwood J."/>
            <person name="Chapman J.A."/>
            <person name="Shapiro H."/>
            <person name="Aerts A."/>
            <person name="Otillar R.P."/>
            <person name="Terry A.Y."/>
            <person name="Boore J.L."/>
            <person name="Simakov O."/>
            <person name="Marletaz F."/>
            <person name="Cho S.-J."/>
            <person name="Edsinger-Gonzales E."/>
            <person name="Havlak P."/>
            <person name="Kuo D.-H."/>
            <person name="Larsson T."/>
            <person name="Lv J."/>
            <person name="Arendt D."/>
            <person name="Savage R."/>
            <person name="Osoegawa K."/>
            <person name="de Jong P."/>
            <person name="Lindberg D.R."/>
            <person name="Seaver E.C."/>
            <person name="Weisblat D.A."/>
            <person name="Putnam N.H."/>
            <person name="Grigoriev I.V."/>
            <person name="Rokhsar D.S."/>
        </authorList>
    </citation>
    <scope>NUCLEOTIDE SEQUENCE</scope>
</reference>
<dbReference type="eggNOG" id="KOG4006">
    <property type="taxonomic scope" value="Eukaryota"/>
</dbReference>
<keyword evidence="5" id="KW-1185">Reference proteome</keyword>
<name>T1EID8_HELRO</name>
<dbReference type="SUPFAM" id="SSF160696">
    <property type="entry name" value="BTG domain-like"/>
    <property type="match status" value="1"/>
</dbReference>
<evidence type="ECO:0000313" key="3">
    <source>
        <dbReference type="EMBL" id="ESO09348.1"/>
    </source>
</evidence>
<evidence type="ECO:0000313" key="5">
    <source>
        <dbReference type="Proteomes" id="UP000015101"/>
    </source>
</evidence>
<dbReference type="PANTHER" id="PTHR22978:SF22">
    <property type="entry name" value="BTG FAMILY PROTEIN"/>
    <property type="match status" value="1"/>
</dbReference>
<dbReference type="AlphaFoldDB" id="T1EID8"/>
<dbReference type="GeneID" id="20196338"/>
<dbReference type="Gene3D" id="3.90.640.90">
    <property type="entry name" value="Anti-proliferative protein, N-terminal domain"/>
    <property type="match status" value="1"/>
</dbReference>
<dbReference type="InterPro" id="IPR002087">
    <property type="entry name" value="Anti_prolifrtn"/>
</dbReference>
<dbReference type="GO" id="GO:0005634">
    <property type="term" value="C:nucleus"/>
    <property type="evidence" value="ECO:0000318"/>
    <property type="project" value="GO_Central"/>
</dbReference>
<feature type="domain" description="Anti-proliferative protein" evidence="2">
    <location>
        <begin position="2"/>
        <end position="109"/>
    </location>
</feature>
<dbReference type="STRING" id="6412.T1EID8"/>
<organism evidence="4 5">
    <name type="scientific">Helobdella robusta</name>
    <name type="common">Californian leech</name>
    <dbReference type="NCBI Taxonomy" id="6412"/>
    <lineage>
        <taxon>Eukaryota</taxon>
        <taxon>Metazoa</taxon>
        <taxon>Spiralia</taxon>
        <taxon>Lophotrochozoa</taxon>
        <taxon>Annelida</taxon>
        <taxon>Clitellata</taxon>
        <taxon>Hirudinea</taxon>
        <taxon>Rhynchobdellida</taxon>
        <taxon>Glossiphoniidae</taxon>
        <taxon>Helobdella</taxon>
    </lineage>
</organism>
<sequence length="120" mass="13806">SMLNEVNSVVDFITKLFLQRNLESRVVKSFAESLRNAMCNYYLDHWFPEKPCKGSAYRCIRNHHNRVDPLFLEAGLCVQLEAFDLANLLPKEITIWVDPDNVSYRIGEEGSIGVLFDGRP</sequence>
<dbReference type="EnsemblMetazoa" id="HelroT136387">
    <property type="protein sequence ID" value="HelroP136387"/>
    <property type="gene ID" value="HelroG136387"/>
</dbReference>
<proteinExistence type="inferred from homology"/>
<dbReference type="EMBL" id="AMQM01002948">
    <property type="status" value="NOT_ANNOTATED_CDS"/>
    <property type="molecule type" value="Genomic_DNA"/>
</dbReference>
<dbReference type="InParanoid" id="T1EID8"/>
<dbReference type="SMART" id="SM00099">
    <property type="entry name" value="btg1"/>
    <property type="match status" value="1"/>
</dbReference>
<dbReference type="RefSeq" id="XP_009012441.1">
    <property type="nucleotide sequence ID" value="XM_009014193.1"/>
</dbReference>
<dbReference type="InterPro" id="IPR036054">
    <property type="entry name" value="BTG-like_sf"/>
</dbReference>
<dbReference type="KEGG" id="hro:HELRODRAFT_136387"/>
<dbReference type="Pfam" id="PF07742">
    <property type="entry name" value="BTG"/>
    <property type="match status" value="1"/>
</dbReference>
<dbReference type="CTD" id="20196338"/>
<dbReference type="PANTHER" id="PTHR22978">
    <property type="entry name" value="B-CELL TRANSLOCATION GENE"/>
    <property type="match status" value="1"/>
</dbReference>
<reference evidence="4" key="3">
    <citation type="submission" date="2015-06" db="UniProtKB">
        <authorList>
            <consortium name="EnsemblMetazoa"/>
        </authorList>
    </citation>
    <scope>IDENTIFICATION</scope>
</reference>
<dbReference type="Proteomes" id="UP000015101">
    <property type="component" value="Unassembled WGS sequence"/>
</dbReference>
<dbReference type="PRINTS" id="PR00310">
    <property type="entry name" value="ANTIPRLFBTG1"/>
</dbReference>
<gene>
    <name evidence="4" type="primary">20196338</name>
    <name evidence="3" type="ORF">HELRODRAFT_136387</name>
</gene>
<dbReference type="EMBL" id="KB095959">
    <property type="protein sequence ID" value="ESO09348.1"/>
    <property type="molecule type" value="Genomic_DNA"/>
</dbReference>
<dbReference type="GO" id="GO:0008285">
    <property type="term" value="P:negative regulation of cell population proliferation"/>
    <property type="evidence" value="ECO:0000318"/>
    <property type="project" value="GO_Central"/>
</dbReference>
<evidence type="ECO:0000259" key="2">
    <source>
        <dbReference type="SMART" id="SM00099"/>
    </source>
</evidence>
<comment type="similarity">
    <text evidence="1">Belongs to the BTG family.</text>
</comment>
<evidence type="ECO:0000256" key="1">
    <source>
        <dbReference type="ARBA" id="ARBA00007989"/>
    </source>
</evidence>
<accession>T1EID8</accession>
<protein>
    <recommendedName>
        <fullName evidence="2">Anti-proliferative protein domain-containing protein</fullName>
    </recommendedName>
</protein>
<evidence type="ECO:0000313" key="4">
    <source>
        <dbReference type="EnsemblMetazoa" id="HelroP136387"/>
    </source>
</evidence>
<dbReference type="OMA" id="CKNQIML"/>
<reference evidence="3 5" key="2">
    <citation type="journal article" date="2013" name="Nature">
        <title>Insights into bilaterian evolution from three spiralian genomes.</title>
        <authorList>
            <person name="Simakov O."/>
            <person name="Marletaz F."/>
            <person name="Cho S.J."/>
            <person name="Edsinger-Gonzales E."/>
            <person name="Havlak P."/>
            <person name="Hellsten U."/>
            <person name="Kuo D.H."/>
            <person name="Larsson T."/>
            <person name="Lv J."/>
            <person name="Arendt D."/>
            <person name="Savage R."/>
            <person name="Osoegawa K."/>
            <person name="de Jong P."/>
            <person name="Grimwood J."/>
            <person name="Chapman J.A."/>
            <person name="Shapiro H."/>
            <person name="Aerts A."/>
            <person name="Otillar R.P."/>
            <person name="Terry A.Y."/>
            <person name="Boore J.L."/>
            <person name="Grigoriev I.V."/>
            <person name="Lindberg D.R."/>
            <person name="Seaver E.C."/>
            <person name="Weisblat D.A."/>
            <person name="Putnam N.H."/>
            <person name="Rokhsar D.S."/>
        </authorList>
    </citation>
    <scope>NUCLEOTIDE SEQUENCE</scope>
</reference>
<dbReference type="InterPro" id="IPR033332">
    <property type="entry name" value="BTG"/>
</dbReference>
<dbReference type="HOGENOM" id="CLU_079660_4_2_1"/>
<dbReference type="OrthoDB" id="19928at2759"/>
<dbReference type="GO" id="GO:0005737">
    <property type="term" value="C:cytoplasm"/>
    <property type="evidence" value="ECO:0000318"/>
    <property type="project" value="GO_Central"/>
</dbReference>